<reference evidence="4" key="2">
    <citation type="journal article" date="2021" name="PeerJ">
        <title>Extensive microbial diversity within the chicken gut microbiome revealed by metagenomics and culture.</title>
        <authorList>
            <person name="Gilroy R."/>
            <person name="Ravi A."/>
            <person name="Getino M."/>
            <person name="Pursley I."/>
            <person name="Horton D.L."/>
            <person name="Alikhan N.F."/>
            <person name="Baker D."/>
            <person name="Gharbi K."/>
            <person name="Hall N."/>
            <person name="Watson M."/>
            <person name="Adriaenssens E.M."/>
            <person name="Foster-Nyarko E."/>
            <person name="Jarju S."/>
            <person name="Secka A."/>
            <person name="Antonio M."/>
            <person name="Oren A."/>
            <person name="Chaudhuri R.R."/>
            <person name="La Ragione R."/>
            <person name="Hildebrand F."/>
            <person name="Pallen M.J."/>
        </authorList>
    </citation>
    <scope>NUCLEOTIDE SEQUENCE</scope>
    <source>
        <strain evidence="4">CHK176-22527</strain>
    </source>
</reference>
<accession>A0A9D1HEL6</accession>
<dbReference type="NCBIfam" id="TIGR00350">
    <property type="entry name" value="lytR_cpsA_psr"/>
    <property type="match status" value="1"/>
</dbReference>
<feature type="domain" description="Cell envelope-related transcriptional attenuator" evidence="3">
    <location>
        <begin position="263"/>
        <end position="410"/>
    </location>
</feature>
<keyword evidence="2" id="KW-1133">Transmembrane helix</keyword>
<dbReference type="Proteomes" id="UP000824159">
    <property type="component" value="Unassembled WGS sequence"/>
</dbReference>
<evidence type="ECO:0000256" key="1">
    <source>
        <dbReference type="ARBA" id="ARBA00006068"/>
    </source>
</evidence>
<keyword evidence="2" id="KW-0812">Transmembrane</keyword>
<dbReference type="PANTHER" id="PTHR33392">
    <property type="entry name" value="POLYISOPRENYL-TEICHOIC ACID--PEPTIDOGLYCAN TEICHOIC ACID TRANSFERASE TAGU"/>
    <property type="match status" value="1"/>
</dbReference>
<keyword evidence="2" id="KW-0472">Membrane</keyword>
<feature type="transmembrane region" description="Helical" evidence="2">
    <location>
        <begin position="56"/>
        <end position="76"/>
    </location>
</feature>
<comment type="caution">
    <text evidence="4">The sequence shown here is derived from an EMBL/GenBank/DDBJ whole genome shotgun (WGS) entry which is preliminary data.</text>
</comment>
<feature type="transmembrane region" description="Helical" evidence="2">
    <location>
        <begin position="88"/>
        <end position="108"/>
    </location>
</feature>
<evidence type="ECO:0000256" key="2">
    <source>
        <dbReference type="SAM" id="Phobius"/>
    </source>
</evidence>
<name>A0A9D1HEL6_9FIRM</name>
<dbReference type="InterPro" id="IPR004474">
    <property type="entry name" value="LytR_CpsA_psr"/>
</dbReference>
<dbReference type="Gene3D" id="3.40.190.10">
    <property type="entry name" value="Periplasmic binding protein-like II"/>
    <property type="match status" value="1"/>
</dbReference>
<proteinExistence type="inferred from homology"/>
<gene>
    <name evidence="4" type="ORF">IAD12_04560</name>
</gene>
<evidence type="ECO:0000313" key="4">
    <source>
        <dbReference type="EMBL" id="HIT99507.1"/>
    </source>
</evidence>
<reference evidence="4" key="1">
    <citation type="submission" date="2020-10" db="EMBL/GenBank/DDBJ databases">
        <authorList>
            <person name="Gilroy R."/>
        </authorList>
    </citation>
    <scope>NUCLEOTIDE SEQUENCE</scope>
    <source>
        <strain evidence="4">CHK176-22527</strain>
    </source>
</reference>
<dbReference type="EMBL" id="DVLX01000053">
    <property type="protein sequence ID" value="HIT99507.1"/>
    <property type="molecule type" value="Genomic_DNA"/>
</dbReference>
<sequence>MENKEGKTYRRSKKNGRSKKHSIFSSPLLLIPVILLLVFDIAFMSLLMSLSVLPTIYNIIILIVLLGLTALVFKLLSCRKEVTKQRKVGVGISIFLILLLGVGIFYLFTTYSAFGRMSDADKQYEDFYVVALKDGSYRNVKDIEGETVHTHQSSSSVYDKAQKMLKEEADVEYEESGGYMQMRSVLIDEEDKEHDELIFLSSSNYDMICEYDEEFENRTRIVYTVSVEIGNRDIAKRVGITEEPFNVYISGIDTYGGIEKVSRSDVNMIMTVDPVDKKILLTSIPRDTYVTLHTYGELDKLTHSGIYGINETISTVEDWLNIDINYYVRVNFTSVEDIVDAIGGIDVTSEYAFEIHGRQNRGYSFVEGENHLDGASALAFARERKSFEEGDQERIKNQQRVLSAILNKITSSSAILTGYTQILNTVGDEIQTNMERRDISSLVRMQLEDLGGWSIESISIEGEGTNASTYSMGARQLYVVIPDESSVKAAQDAIEAIMDM</sequence>
<dbReference type="PANTHER" id="PTHR33392:SF6">
    <property type="entry name" value="POLYISOPRENYL-TEICHOIC ACID--PEPTIDOGLYCAN TEICHOIC ACID TRANSFERASE TAGU"/>
    <property type="match status" value="1"/>
</dbReference>
<evidence type="ECO:0000259" key="3">
    <source>
        <dbReference type="Pfam" id="PF03816"/>
    </source>
</evidence>
<evidence type="ECO:0000313" key="5">
    <source>
        <dbReference type="Proteomes" id="UP000824159"/>
    </source>
</evidence>
<dbReference type="AlphaFoldDB" id="A0A9D1HEL6"/>
<dbReference type="Pfam" id="PF03816">
    <property type="entry name" value="LytR_cpsA_psr"/>
    <property type="match status" value="1"/>
</dbReference>
<feature type="transmembrane region" description="Helical" evidence="2">
    <location>
        <begin position="21"/>
        <end position="44"/>
    </location>
</feature>
<dbReference type="InterPro" id="IPR050922">
    <property type="entry name" value="LytR/CpsA/Psr_CW_biosynth"/>
</dbReference>
<organism evidence="4 5">
    <name type="scientific">Candidatus Allocopromorpha excrementavium</name>
    <dbReference type="NCBI Taxonomy" id="2840741"/>
    <lineage>
        <taxon>Bacteria</taxon>
        <taxon>Bacillati</taxon>
        <taxon>Bacillota</taxon>
        <taxon>Clostridia</taxon>
        <taxon>Eubacteriales</taxon>
        <taxon>Eubacteriaceae</taxon>
        <taxon>Eubacteriaceae incertae sedis</taxon>
        <taxon>Candidatus Allocopromorpha</taxon>
    </lineage>
</organism>
<dbReference type="Gene3D" id="3.40.630.190">
    <property type="entry name" value="LCP protein"/>
    <property type="match status" value="1"/>
</dbReference>
<comment type="similarity">
    <text evidence="1">Belongs to the LytR/CpsA/Psr (LCP) family.</text>
</comment>
<protein>
    <submittedName>
        <fullName evidence="4">LCP family protein</fullName>
    </submittedName>
</protein>